<dbReference type="Proteomes" id="UP000580517">
    <property type="component" value="Unassembled WGS sequence"/>
</dbReference>
<dbReference type="OrthoDB" id="8841492at2"/>
<comment type="similarity">
    <text evidence="1">Belongs to the UPF0065 (bug) family.</text>
</comment>
<dbReference type="SUPFAM" id="SSF53850">
    <property type="entry name" value="Periplasmic binding protein-like II"/>
    <property type="match status" value="1"/>
</dbReference>
<dbReference type="PANTHER" id="PTHR42928">
    <property type="entry name" value="TRICARBOXYLATE-BINDING PROTEIN"/>
    <property type="match status" value="1"/>
</dbReference>
<keyword evidence="4" id="KW-1185">Reference proteome</keyword>
<evidence type="ECO:0000313" key="3">
    <source>
        <dbReference type="EMBL" id="NYT36746.1"/>
    </source>
</evidence>
<dbReference type="InterPro" id="IPR042100">
    <property type="entry name" value="Bug_dom1"/>
</dbReference>
<reference evidence="3 4" key="1">
    <citation type="submission" date="2020-07" db="EMBL/GenBank/DDBJ databases">
        <title>Taxonomic revisions and descriptions of new bacterial species based on genomic comparisons in the high-G+C-content subgroup of the family Alcaligenaceae.</title>
        <authorList>
            <person name="Szabo A."/>
            <person name="Felfoldi T."/>
        </authorList>
    </citation>
    <scope>NUCLEOTIDE SEQUENCE [LARGE SCALE GENOMIC DNA]</scope>
    <source>
        <strain evidence="3 4">DSM 25264</strain>
    </source>
</reference>
<keyword evidence="2" id="KW-0732">Signal</keyword>
<gene>
    <name evidence="3" type="ORF">H0A68_07660</name>
</gene>
<feature type="chain" id="PRO_5032938459" evidence="2">
    <location>
        <begin position="28"/>
        <end position="329"/>
    </location>
</feature>
<proteinExistence type="inferred from homology"/>
<comment type="caution">
    <text evidence="3">The sequence shown here is derived from an EMBL/GenBank/DDBJ whole genome shotgun (WGS) entry which is preliminary data.</text>
</comment>
<dbReference type="InterPro" id="IPR005064">
    <property type="entry name" value="BUG"/>
</dbReference>
<evidence type="ECO:0000256" key="1">
    <source>
        <dbReference type="ARBA" id="ARBA00006987"/>
    </source>
</evidence>
<dbReference type="CDD" id="cd07012">
    <property type="entry name" value="PBP2_Bug_TTT"/>
    <property type="match status" value="1"/>
</dbReference>
<dbReference type="Gene3D" id="3.40.190.10">
    <property type="entry name" value="Periplasmic binding protein-like II"/>
    <property type="match status" value="1"/>
</dbReference>
<feature type="signal peptide" evidence="2">
    <location>
        <begin position="1"/>
        <end position="27"/>
    </location>
</feature>
<dbReference type="PANTHER" id="PTHR42928:SF5">
    <property type="entry name" value="BLR1237 PROTEIN"/>
    <property type="match status" value="1"/>
</dbReference>
<dbReference type="EMBL" id="JACCEW010000002">
    <property type="protein sequence ID" value="NYT36746.1"/>
    <property type="molecule type" value="Genomic_DNA"/>
</dbReference>
<dbReference type="Pfam" id="PF03401">
    <property type="entry name" value="TctC"/>
    <property type="match status" value="1"/>
</dbReference>
<accession>A0A853FFE8</accession>
<dbReference type="Gene3D" id="3.40.190.150">
    <property type="entry name" value="Bordetella uptake gene, domain 1"/>
    <property type="match status" value="1"/>
</dbReference>
<dbReference type="PIRSF" id="PIRSF017082">
    <property type="entry name" value="YflP"/>
    <property type="match status" value="1"/>
</dbReference>
<name>A0A853FFE8_9BURK</name>
<sequence>MDMRIIKRFASCAAVIACTAFSSGAIAQAPQGYPAGPVSIIVPFVPGGATDALGRLLAQALNERWKTPVVVENKPGASGVIGTDYVAKAQPDGLTLLLGTQTALAVTPSLKSLSYNVKTDFTPISLLVTTPLLLLASDKIEAKSASALINDLKSNPEKYSYGTSGVGTSQHLTTLLFLDAIGAKALHVPYKGTGQFLVDLAGGQIDMAFDNLGTALGASKQDAIQALAITGSTRSPLAPEIPTLAESGIPNFEAVTWLGLLAPAGLSKPVVDYLNSEVVAVLNDPKFKEKLSAQGMTPRPMSSSQFREFIDAENIRFANVIKKNNVVVE</sequence>
<evidence type="ECO:0000313" key="4">
    <source>
        <dbReference type="Proteomes" id="UP000580517"/>
    </source>
</evidence>
<organism evidence="3 4">
    <name type="scientific">Allopusillimonas soli</name>
    <dbReference type="NCBI Taxonomy" id="659016"/>
    <lineage>
        <taxon>Bacteria</taxon>
        <taxon>Pseudomonadati</taxon>
        <taxon>Pseudomonadota</taxon>
        <taxon>Betaproteobacteria</taxon>
        <taxon>Burkholderiales</taxon>
        <taxon>Alcaligenaceae</taxon>
        <taxon>Allopusillimonas</taxon>
    </lineage>
</organism>
<dbReference type="AlphaFoldDB" id="A0A853FFE8"/>
<evidence type="ECO:0000256" key="2">
    <source>
        <dbReference type="SAM" id="SignalP"/>
    </source>
</evidence>
<protein>
    <submittedName>
        <fullName evidence="3">Tripartite tricarboxylate transporter substrate binding protein</fullName>
    </submittedName>
</protein>